<evidence type="ECO:0000256" key="1">
    <source>
        <dbReference type="SAM" id="MobiDB-lite"/>
    </source>
</evidence>
<proteinExistence type="predicted"/>
<dbReference type="EMBL" id="JALLPB020000028">
    <property type="protein sequence ID" value="KAL3823827.1"/>
    <property type="molecule type" value="Genomic_DNA"/>
</dbReference>
<feature type="compositionally biased region" description="Polar residues" evidence="1">
    <location>
        <begin position="548"/>
        <end position="557"/>
    </location>
</feature>
<feature type="compositionally biased region" description="Low complexity" evidence="1">
    <location>
        <begin position="269"/>
        <end position="283"/>
    </location>
</feature>
<feature type="region of interest" description="Disordered" evidence="1">
    <location>
        <begin position="642"/>
        <end position="666"/>
    </location>
</feature>
<feature type="region of interest" description="Disordered" evidence="1">
    <location>
        <begin position="532"/>
        <end position="577"/>
    </location>
</feature>
<feature type="compositionally biased region" description="Basic and acidic residues" evidence="1">
    <location>
        <begin position="341"/>
        <end position="353"/>
    </location>
</feature>
<dbReference type="Gene3D" id="3.40.1740.10">
    <property type="entry name" value="VC0467-like"/>
    <property type="match status" value="1"/>
</dbReference>
<feature type="region of interest" description="Disordered" evidence="1">
    <location>
        <begin position="325"/>
        <end position="410"/>
    </location>
</feature>
<organism evidence="2 3">
    <name type="scientific">Cyclostephanos tholiformis</name>
    <dbReference type="NCBI Taxonomy" id="382380"/>
    <lineage>
        <taxon>Eukaryota</taxon>
        <taxon>Sar</taxon>
        <taxon>Stramenopiles</taxon>
        <taxon>Ochrophyta</taxon>
        <taxon>Bacillariophyta</taxon>
        <taxon>Coscinodiscophyceae</taxon>
        <taxon>Thalassiosirophycidae</taxon>
        <taxon>Stephanodiscales</taxon>
        <taxon>Stephanodiscaceae</taxon>
        <taxon>Cyclostephanos</taxon>
    </lineage>
</organism>
<feature type="compositionally biased region" description="Basic residues" evidence="1">
    <location>
        <begin position="398"/>
        <end position="409"/>
    </location>
</feature>
<evidence type="ECO:0000313" key="3">
    <source>
        <dbReference type="Proteomes" id="UP001530377"/>
    </source>
</evidence>
<dbReference type="PANTHER" id="PTHR31984">
    <property type="entry name" value="TRANSPORTER, PUTATIVE (DUF179)-RELATED"/>
    <property type="match status" value="1"/>
</dbReference>
<dbReference type="AlphaFoldDB" id="A0ABD3SHA8"/>
<dbReference type="InterPro" id="IPR003774">
    <property type="entry name" value="AlgH-like"/>
</dbReference>
<feature type="region of interest" description="Disordered" evidence="1">
    <location>
        <begin position="259"/>
        <end position="291"/>
    </location>
</feature>
<feature type="compositionally biased region" description="Low complexity" evidence="1">
    <location>
        <begin position="325"/>
        <end position="338"/>
    </location>
</feature>
<keyword evidence="3" id="KW-1185">Reference proteome</keyword>
<dbReference type="Proteomes" id="UP001530377">
    <property type="component" value="Unassembled WGS sequence"/>
</dbReference>
<protein>
    <submittedName>
        <fullName evidence="2">Uncharacterized protein</fullName>
    </submittedName>
</protein>
<dbReference type="Pfam" id="PF02622">
    <property type="entry name" value="DUF179"/>
    <property type="match status" value="1"/>
</dbReference>
<feature type="compositionally biased region" description="Low complexity" evidence="1">
    <location>
        <begin position="566"/>
        <end position="577"/>
    </location>
</feature>
<reference evidence="2 3" key="1">
    <citation type="submission" date="2024-10" db="EMBL/GenBank/DDBJ databases">
        <title>Updated reference genomes for cyclostephanoid diatoms.</title>
        <authorList>
            <person name="Roberts W.R."/>
            <person name="Alverson A.J."/>
        </authorList>
    </citation>
    <scope>NUCLEOTIDE SEQUENCE [LARGE SCALE GENOMIC DNA]</scope>
    <source>
        <strain evidence="2 3">AJA228-03</strain>
    </source>
</reference>
<gene>
    <name evidence="2" type="ORF">ACHAXA_004099</name>
</gene>
<evidence type="ECO:0000313" key="2">
    <source>
        <dbReference type="EMBL" id="KAL3823827.1"/>
    </source>
</evidence>
<name>A0ABD3SHA8_9STRA</name>
<dbReference type="SUPFAM" id="SSF143456">
    <property type="entry name" value="VC0467-like"/>
    <property type="match status" value="1"/>
</dbReference>
<feature type="compositionally biased region" description="Basic and acidic residues" evidence="1">
    <location>
        <begin position="642"/>
        <end position="652"/>
    </location>
</feature>
<dbReference type="PANTHER" id="PTHR31984:SF17">
    <property type="entry name" value="TRANSCRIPTIONAL REGULATOR"/>
    <property type="match status" value="1"/>
</dbReference>
<sequence>MMSPPSSSGGKVVIRSLYRSLLRASSPFSPPHPMASTYASLLHRTGISHDWEECVHVMSEERARRRRLRLLLPRSSVPKYDGGGGNIPESWARDLSRSYIDLREEYASRRKHGGAHDGPLDGGRSSRTRDAVDAMMNDSNDSDDGPTSVLDDVADYYCVDEDPKFVLFRHLLRELFAGGVHDDVDANAESGGERDDWPWRRGWSPDEAGYYENNGTVRRVPLLRFPCQISGGTDDAGAGPSVRDIIRREFRAMSADERTFGEIGGGGATAATAAGSTTTTHGADGIRHPPSSYVDDDVRVQTAFYALMELNRKLAWAERMGFPAAAASSSSSSSSSSSYQRGDRNELLEEAERRRKRRSVQAAKGVRPLSSVVVGPNASSEVGADGVASTSAIEPPPSRRRGHRRRLRRQFSPGLAPTIGREVAADGTYVNEGYGGDDRDDGSSPLRCGTYLIAHPLMTGYFARSIIVILDHTEERDKASETEGGDSNGVGGNGGGGTYGLIINRLALQPEMADPSRRQLDLLRRIWEEKKSRQLADSEGGGDDVTHDSSVLLSNDSLPVGEPTLAQSSSASRKLASPSIADTSHNILRPISLLQAINADDLPEAVQMAFGDSPMREGGPVNLSVQMIHRRALEKRDNRNVTDDDNVLERDGSCAQKRRSPSKIGGTMLGYEHGKLNDSGDAIYFGGDVMEASYAVLNGTSDRDDFSFVIGAACWAPGQLEHEIERGCWLPFSGPPAMALTGICEHNEVPESVNDGENIDKGTKLSQFPPRPSNLAKAEFGQSSQPVTRPVGDLWLSVMCALGEGEADLAFMMLDQKNVSDPFGDACDNFERSSEG</sequence>
<comment type="caution">
    <text evidence="2">The sequence shown here is derived from an EMBL/GenBank/DDBJ whole genome shotgun (WGS) entry which is preliminary data.</text>
</comment>
<accession>A0ABD3SHA8</accession>